<evidence type="ECO:0000256" key="1">
    <source>
        <dbReference type="SAM" id="Phobius"/>
    </source>
</evidence>
<gene>
    <name evidence="2" type="ORF">DICVIV_06134</name>
</gene>
<reference evidence="3" key="2">
    <citation type="journal article" date="2016" name="Sci. Rep.">
        <title>Dictyocaulus viviparus genome, variome and transcriptome elucidate lungworm biology and support future intervention.</title>
        <authorList>
            <person name="McNulty S.N."/>
            <person name="Strube C."/>
            <person name="Rosa B.A."/>
            <person name="Martin J.C."/>
            <person name="Tyagi R."/>
            <person name="Choi Y.J."/>
            <person name="Wang Q."/>
            <person name="Hallsworth Pepin K."/>
            <person name="Zhang X."/>
            <person name="Ozersky P."/>
            <person name="Wilson R.K."/>
            <person name="Sternberg P.W."/>
            <person name="Gasser R.B."/>
            <person name="Mitreva M."/>
        </authorList>
    </citation>
    <scope>NUCLEOTIDE SEQUENCE [LARGE SCALE GENOMIC DNA]</scope>
    <source>
        <strain evidence="3">HannoverDv2000</strain>
    </source>
</reference>
<dbReference type="AlphaFoldDB" id="A0A0D8XZM4"/>
<sequence>MSTKGSSNLSSIEAQSDQRSVAGRDAEGGAIFNCLKYEYILIFIGSVSLLSIIVDSVDDGYRHRQLYILVIIEIVWCVSILVGVLRKSSLCMVICMVCNIAIAVISTFAIFTAHDFRQFVHILNSVLSAVVVQFFLFILEDNLRIQYG</sequence>
<keyword evidence="1" id="KW-1133">Transmembrane helix</keyword>
<evidence type="ECO:0000313" key="2">
    <source>
        <dbReference type="EMBL" id="KJH47781.1"/>
    </source>
</evidence>
<protein>
    <submittedName>
        <fullName evidence="2">Uncharacterized protein</fullName>
    </submittedName>
</protein>
<name>A0A0D8XZM4_DICVI</name>
<keyword evidence="1" id="KW-0472">Membrane</keyword>
<feature type="transmembrane region" description="Helical" evidence="1">
    <location>
        <begin position="66"/>
        <end position="85"/>
    </location>
</feature>
<feature type="transmembrane region" description="Helical" evidence="1">
    <location>
        <begin position="37"/>
        <end position="54"/>
    </location>
</feature>
<proteinExistence type="predicted"/>
<accession>A0A0D8XZM4</accession>
<dbReference type="Proteomes" id="UP000053766">
    <property type="component" value="Unassembled WGS sequence"/>
</dbReference>
<dbReference type="EMBL" id="KN716293">
    <property type="protein sequence ID" value="KJH47781.1"/>
    <property type="molecule type" value="Genomic_DNA"/>
</dbReference>
<evidence type="ECO:0000313" key="3">
    <source>
        <dbReference type="Proteomes" id="UP000053766"/>
    </source>
</evidence>
<dbReference type="OrthoDB" id="5876495at2759"/>
<reference evidence="2 3" key="1">
    <citation type="submission" date="2013-11" db="EMBL/GenBank/DDBJ databases">
        <title>Draft genome of the bovine lungworm Dictyocaulus viviparus.</title>
        <authorList>
            <person name="Mitreva M."/>
        </authorList>
    </citation>
    <scope>NUCLEOTIDE SEQUENCE [LARGE SCALE GENOMIC DNA]</scope>
    <source>
        <strain evidence="2 3">HannoverDv2000</strain>
    </source>
</reference>
<keyword evidence="1" id="KW-0812">Transmembrane</keyword>
<organism evidence="2 3">
    <name type="scientific">Dictyocaulus viviparus</name>
    <name type="common">Bovine lungworm</name>
    <dbReference type="NCBI Taxonomy" id="29172"/>
    <lineage>
        <taxon>Eukaryota</taxon>
        <taxon>Metazoa</taxon>
        <taxon>Ecdysozoa</taxon>
        <taxon>Nematoda</taxon>
        <taxon>Chromadorea</taxon>
        <taxon>Rhabditida</taxon>
        <taxon>Rhabditina</taxon>
        <taxon>Rhabditomorpha</taxon>
        <taxon>Strongyloidea</taxon>
        <taxon>Metastrongylidae</taxon>
        <taxon>Dictyocaulus</taxon>
    </lineage>
</organism>
<keyword evidence="3" id="KW-1185">Reference proteome</keyword>
<feature type="transmembrane region" description="Helical" evidence="1">
    <location>
        <begin position="119"/>
        <end position="139"/>
    </location>
</feature>
<feature type="transmembrane region" description="Helical" evidence="1">
    <location>
        <begin position="92"/>
        <end position="113"/>
    </location>
</feature>